<feature type="domain" description="Amine oxidase" evidence="7">
    <location>
        <begin position="99"/>
        <end position="405"/>
    </location>
</feature>
<dbReference type="Pfam" id="PF01593">
    <property type="entry name" value="Amino_oxidase"/>
    <property type="match status" value="1"/>
</dbReference>
<dbReference type="InterPro" id="IPR002937">
    <property type="entry name" value="Amino_oxidase"/>
</dbReference>
<evidence type="ECO:0000256" key="5">
    <source>
        <dbReference type="ARBA" id="ARBA00023070"/>
    </source>
</evidence>
<dbReference type="PANTHER" id="PTHR10742">
    <property type="entry name" value="FLAVIN MONOAMINE OXIDASE"/>
    <property type="match status" value="1"/>
</dbReference>
<dbReference type="InterPro" id="IPR050281">
    <property type="entry name" value="Flavin_monoamine_oxidase"/>
</dbReference>
<evidence type="ECO:0000256" key="3">
    <source>
        <dbReference type="ARBA" id="ARBA00012535"/>
    </source>
</evidence>
<evidence type="ECO:0000259" key="7">
    <source>
        <dbReference type="Pfam" id="PF01593"/>
    </source>
</evidence>
<keyword evidence="5" id="KW-0073">Auxin biosynthesis</keyword>
<proteinExistence type="inferred from homology"/>
<comment type="pathway">
    <text evidence="1">Plant hormone metabolism; auxin biosynthesis.</text>
</comment>
<organism evidence="8 9">
    <name type="scientific">Ancylobacter oerskovii</name>
    <dbReference type="NCBI Taxonomy" id="459519"/>
    <lineage>
        <taxon>Bacteria</taxon>
        <taxon>Pseudomonadati</taxon>
        <taxon>Pseudomonadota</taxon>
        <taxon>Alphaproteobacteria</taxon>
        <taxon>Hyphomicrobiales</taxon>
        <taxon>Xanthobacteraceae</taxon>
        <taxon>Ancylobacter</taxon>
    </lineage>
</organism>
<evidence type="ECO:0000256" key="4">
    <source>
        <dbReference type="ARBA" id="ARBA00017871"/>
    </source>
</evidence>
<dbReference type="PRINTS" id="PR00420">
    <property type="entry name" value="RNGMNOXGNASE"/>
</dbReference>
<dbReference type="InterPro" id="IPR036188">
    <property type="entry name" value="FAD/NAD-bd_sf"/>
</dbReference>
<accession>A0ABW4YYG1</accession>
<dbReference type="Proteomes" id="UP001597299">
    <property type="component" value="Unassembled WGS sequence"/>
</dbReference>
<dbReference type="SUPFAM" id="SSF54373">
    <property type="entry name" value="FAD-linked reductases, C-terminal domain"/>
    <property type="match status" value="1"/>
</dbReference>
<comment type="caution">
    <text evidence="8">The sequence shown here is derived from an EMBL/GenBank/DDBJ whole genome shotgun (WGS) entry which is preliminary data.</text>
</comment>
<dbReference type="RefSeq" id="WP_213350270.1">
    <property type="nucleotide sequence ID" value="NZ_JAHBGB010000002.1"/>
</dbReference>
<keyword evidence="9" id="KW-1185">Reference proteome</keyword>
<sequence>MTRAPDIVIVGAGAAGIGAARRLAGSGLSLLMIEALPRLGGRSWTRQAAGVPLDLGCEWLHSGDRNPWTRLAGETGFTVDRRPPAWGGQYGDLGFSAAEQEEADHALADWNARLAALRPASDCAADALVPGGRWNAYLQAMSGYVSGDRLERISATDYTAYDDASTGTNWRVREGYGTLIAGSLPTGTELRLATPVEAITLEGSGVKLTTPAGTIRSRLAILTVSTNVLAGEAIRLPPALDPWREAAAGLPLGRDEKLFLEIVGDGPFAPESHVIGDPHDATTGAYYIRPFGWPVIEGFFGGEGAEAVAAAGADAAFERAIGEIVRLFGADARRHLRPLIASDWSGTPSIGGAYSHALPGQVAARGRLARPFEDRLLFAGEATHATDFSTAHGAYESGLRAAEQALALLGRKSRS</sequence>
<comment type="similarity">
    <text evidence="2">Belongs to the tryptophan 2-monooxygenase family.</text>
</comment>
<evidence type="ECO:0000313" key="9">
    <source>
        <dbReference type="Proteomes" id="UP001597299"/>
    </source>
</evidence>
<dbReference type="Gene3D" id="3.50.50.60">
    <property type="entry name" value="FAD/NAD(P)-binding domain"/>
    <property type="match status" value="1"/>
</dbReference>
<evidence type="ECO:0000256" key="6">
    <source>
        <dbReference type="ARBA" id="ARBA00047321"/>
    </source>
</evidence>
<dbReference type="EC" id="1.13.12.3" evidence="3"/>
<dbReference type="SUPFAM" id="SSF51905">
    <property type="entry name" value="FAD/NAD(P)-binding domain"/>
    <property type="match status" value="1"/>
</dbReference>
<evidence type="ECO:0000256" key="1">
    <source>
        <dbReference type="ARBA" id="ARBA00004814"/>
    </source>
</evidence>
<gene>
    <name evidence="8" type="ORF">ACFSNC_12395</name>
</gene>
<dbReference type="Pfam" id="PF13450">
    <property type="entry name" value="NAD_binding_8"/>
    <property type="match status" value="1"/>
</dbReference>
<dbReference type="PANTHER" id="PTHR10742:SF410">
    <property type="entry name" value="LYSINE-SPECIFIC HISTONE DEMETHYLASE 2"/>
    <property type="match status" value="1"/>
</dbReference>
<reference evidence="9" key="1">
    <citation type="journal article" date="2019" name="Int. J. Syst. Evol. Microbiol.">
        <title>The Global Catalogue of Microorganisms (GCM) 10K type strain sequencing project: providing services to taxonomists for standard genome sequencing and annotation.</title>
        <authorList>
            <consortium name="The Broad Institute Genomics Platform"/>
            <consortium name="The Broad Institute Genome Sequencing Center for Infectious Disease"/>
            <person name="Wu L."/>
            <person name="Ma J."/>
        </authorList>
    </citation>
    <scope>NUCLEOTIDE SEQUENCE [LARGE SCALE GENOMIC DNA]</scope>
    <source>
        <strain evidence="9">CCM 7435</strain>
    </source>
</reference>
<name>A0ABW4YYG1_9HYPH</name>
<comment type="catalytic activity">
    <reaction evidence="6">
        <text>L-tryptophan + O2 = indole-3-acetamide + CO2 + H2O</text>
        <dbReference type="Rhea" id="RHEA:16165"/>
        <dbReference type="ChEBI" id="CHEBI:15377"/>
        <dbReference type="ChEBI" id="CHEBI:15379"/>
        <dbReference type="ChEBI" id="CHEBI:16031"/>
        <dbReference type="ChEBI" id="CHEBI:16526"/>
        <dbReference type="ChEBI" id="CHEBI:57912"/>
        <dbReference type="EC" id="1.13.12.3"/>
    </reaction>
</comment>
<evidence type="ECO:0000313" key="8">
    <source>
        <dbReference type="EMBL" id="MFD2141208.1"/>
    </source>
</evidence>
<protein>
    <recommendedName>
        <fullName evidence="4">Tryptophan 2-monooxygenase</fullName>
        <ecNumber evidence="3">1.13.12.3</ecNumber>
    </recommendedName>
</protein>
<evidence type="ECO:0000256" key="2">
    <source>
        <dbReference type="ARBA" id="ARBA00005833"/>
    </source>
</evidence>
<dbReference type="EMBL" id="JBHUHD010000001">
    <property type="protein sequence ID" value="MFD2141208.1"/>
    <property type="molecule type" value="Genomic_DNA"/>
</dbReference>